<dbReference type="AlphaFoldDB" id="A0A0J6ZD24"/>
<evidence type="ECO:0000313" key="2">
    <source>
        <dbReference type="EMBL" id="KMO82616.1"/>
    </source>
</evidence>
<sequence length="102" mass="10984">MRVSRIFNGVDRVAVEWTILGQRYRLPTMSLMVVSMAAGVAVALLANAWIGLAATAVAAAATVAANWNLNRMDPDGALGETTQLALLWRAARNPYITNTGRR</sequence>
<dbReference type="Proteomes" id="UP000036513">
    <property type="component" value="Unassembled WGS sequence"/>
</dbReference>
<dbReference type="PATRIC" id="fig|37916.4.peg.1122"/>
<keyword evidence="1" id="KW-0812">Transmembrane</keyword>
<reference evidence="2 3" key="1">
    <citation type="journal article" date="2015" name="Genome Biol. Evol.">
        <title>Characterization of Three Mycobacterium spp. with Potential Use in Bioremediation by Genome Sequencing and Comparative Genomics.</title>
        <authorList>
            <person name="Das S."/>
            <person name="Pettersson B.M."/>
            <person name="Behra P.R."/>
            <person name="Ramesh M."/>
            <person name="Dasgupta S."/>
            <person name="Bhattacharya A."/>
            <person name="Kirsebom L.A."/>
        </authorList>
    </citation>
    <scope>NUCLEOTIDE SEQUENCE [LARGE SCALE GENOMIC DNA]</scope>
    <source>
        <strain evidence="2 3">DSM 43826</strain>
    </source>
</reference>
<organism evidence="2 3">
    <name type="scientific">Mycolicibacterium chlorophenolicum</name>
    <dbReference type="NCBI Taxonomy" id="37916"/>
    <lineage>
        <taxon>Bacteria</taxon>
        <taxon>Bacillati</taxon>
        <taxon>Actinomycetota</taxon>
        <taxon>Actinomycetes</taxon>
        <taxon>Mycobacteriales</taxon>
        <taxon>Mycobacteriaceae</taxon>
        <taxon>Mycolicibacterium</taxon>
    </lineage>
</organism>
<accession>A0A0J6ZD24</accession>
<proteinExistence type="predicted"/>
<evidence type="ECO:0000256" key="1">
    <source>
        <dbReference type="SAM" id="Phobius"/>
    </source>
</evidence>
<gene>
    <name evidence="2" type="ORF">MCHLDSM_01239</name>
</gene>
<dbReference type="RefSeq" id="WP_048469154.1">
    <property type="nucleotide sequence ID" value="NZ_JYNL01000009.1"/>
</dbReference>
<comment type="caution">
    <text evidence="2">The sequence shown here is derived from an EMBL/GenBank/DDBJ whole genome shotgun (WGS) entry which is preliminary data.</text>
</comment>
<keyword evidence="1" id="KW-0472">Membrane</keyword>
<protein>
    <submittedName>
        <fullName evidence="2">Uncharacterized protein</fullName>
    </submittedName>
</protein>
<name>A0A0J6ZD24_9MYCO</name>
<feature type="transmembrane region" description="Helical" evidence="1">
    <location>
        <begin position="31"/>
        <end position="64"/>
    </location>
</feature>
<keyword evidence="1" id="KW-1133">Transmembrane helix</keyword>
<keyword evidence="3" id="KW-1185">Reference proteome</keyword>
<dbReference type="EMBL" id="JYNL01000009">
    <property type="protein sequence ID" value="KMO82616.1"/>
    <property type="molecule type" value="Genomic_DNA"/>
</dbReference>
<evidence type="ECO:0000313" key="3">
    <source>
        <dbReference type="Proteomes" id="UP000036513"/>
    </source>
</evidence>
<dbReference type="STRING" id="37916.MCHLDSM_01239"/>